<evidence type="ECO:0000256" key="4">
    <source>
        <dbReference type="ARBA" id="ARBA00022741"/>
    </source>
</evidence>
<dbReference type="InterPro" id="IPR029000">
    <property type="entry name" value="Cyclophilin-like_dom_sf"/>
</dbReference>
<evidence type="ECO:0000259" key="9">
    <source>
        <dbReference type="PROSITE" id="PS50011"/>
    </source>
</evidence>
<dbReference type="PROSITE" id="PS50072">
    <property type="entry name" value="CSA_PPIASE_2"/>
    <property type="match status" value="1"/>
</dbReference>
<evidence type="ECO:0000256" key="5">
    <source>
        <dbReference type="ARBA" id="ARBA00022777"/>
    </source>
</evidence>
<dbReference type="CDD" id="cd00317">
    <property type="entry name" value="cyclophilin"/>
    <property type="match status" value="1"/>
</dbReference>
<dbReference type="SMART" id="SM00220">
    <property type="entry name" value="S_TKc"/>
    <property type="match status" value="1"/>
</dbReference>
<dbReference type="InterPro" id="IPR011009">
    <property type="entry name" value="Kinase-like_dom_sf"/>
</dbReference>
<gene>
    <name evidence="11" type="ORF">H0264_28410</name>
</gene>
<dbReference type="InterPro" id="IPR017441">
    <property type="entry name" value="Protein_kinase_ATP_BS"/>
</dbReference>
<dbReference type="InterPro" id="IPR002130">
    <property type="entry name" value="Cyclophilin-type_PPIase_dom"/>
</dbReference>
<dbReference type="InterPro" id="IPR008271">
    <property type="entry name" value="Ser/Thr_kinase_AS"/>
</dbReference>
<dbReference type="GO" id="GO:0005524">
    <property type="term" value="F:ATP binding"/>
    <property type="evidence" value="ECO:0007669"/>
    <property type="project" value="UniProtKB-UniRule"/>
</dbReference>
<dbReference type="AlphaFoldDB" id="A0A7D6Z2F2"/>
<evidence type="ECO:0000313" key="11">
    <source>
        <dbReference type="EMBL" id="QLY29184.1"/>
    </source>
</evidence>
<reference evidence="11 12" key="1">
    <citation type="submission" date="2020-07" db="EMBL/GenBank/DDBJ databases">
        <authorList>
            <person name="Zhuang K."/>
            <person name="Ran Y."/>
        </authorList>
    </citation>
    <scope>NUCLEOTIDE SEQUENCE [LARGE SCALE GENOMIC DNA]</scope>
    <source>
        <strain evidence="11 12">WCH-YHL-001</strain>
    </source>
</reference>
<feature type="domain" description="PPIase cyclophilin-type" evidence="10">
    <location>
        <begin position="403"/>
        <end position="574"/>
    </location>
</feature>
<dbReference type="GO" id="GO:0003755">
    <property type="term" value="F:peptidyl-prolyl cis-trans isomerase activity"/>
    <property type="evidence" value="ECO:0007669"/>
    <property type="project" value="InterPro"/>
</dbReference>
<feature type="transmembrane region" description="Helical" evidence="8">
    <location>
        <begin position="6"/>
        <end position="27"/>
    </location>
</feature>
<accession>A0A7D6Z2F2</accession>
<organism evidence="11 12">
    <name type="scientific">Nocardia huaxiensis</name>
    <dbReference type="NCBI Taxonomy" id="2755382"/>
    <lineage>
        <taxon>Bacteria</taxon>
        <taxon>Bacillati</taxon>
        <taxon>Actinomycetota</taxon>
        <taxon>Actinomycetes</taxon>
        <taxon>Mycobacteriales</taxon>
        <taxon>Nocardiaceae</taxon>
        <taxon>Nocardia</taxon>
    </lineage>
</organism>
<dbReference type="Gene3D" id="3.30.200.20">
    <property type="entry name" value="Phosphorylase Kinase, domain 1"/>
    <property type="match status" value="1"/>
</dbReference>
<evidence type="ECO:0000256" key="8">
    <source>
        <dbReference type="SAM" id="Phobius"/>
    </source>
</evidence>
<feature type="transmembrane region" description="Helical" evidence="8">
    <location>
        <begin position="308"/>
        <end position="331"/>
    </location>
</feature>
<keyword evidence="12" id="KW-1185">Reference proteome</keyword>
<dbReference type="SUPFAM" id="SSF56112">
    <property type="entry name" value="Protein kinase-like (PK-like)"/>
    <property type="match status" value="1"/>
</dbReference>
<evidence type="ECO:0000256" key="6">
    <source>
        <dbReference type="ARBA" id="ARBA00022840"/>
    </source>
</evidence>
<dbReference type="PROSITE" id="PS50011">
    <property type="entry name" value="PROTEIN_KINASE_DOM"/>
    <property type="match status" value="1"/>
</dbReference>
<evidence type="ECO:0000256" key="1">
    <source>
        <dbReference type="ARBA" id="ARBA00012513"/>
    </source>
</evidence>
<dbReference type="RefSeq" id="WP_181580389.1">
    <property type="nucleotide sequence ID" value="NZ_CP059399.1"/>
</dbReference>
<dbReference type="KEGG" id="nhu:H0264_28410"/>
<dbReference type="PANTHER" id="PTHR43289:SF6">
    <property type="entry name" value="SERINE_THREONINE-PROTEIN KINASE NEKL-3"/>
    <property type="match status" value="1"/>
</dbReference>
<dbReference type="EMBL" id="CP059399">
    <property type="protein sequence ID" value="QLY29184.1"/>
    <property type="molecule type" value="Genomic_DNA"/>
</dbReference>
<dbReference type="PROSITE" id="PS00108">
    <property type="entry name" value="PROTEIN_KINASE_ST"/>
    <property type="match status" value="1"/>
</dbReference>
<protein>
    <recommendedName>
        <fullName evidence="1">non-specific serine/threonine protein kinase</fullName>
        <ecNumber evidence="1">2.7.11.1</ecNumber>
    </recommendedName>
</protein>
<dbReference type="EC" id="2.7.11.1" evidence="1"/>
<dbReference type="SUPFAM" id="SSF50891">
    <property type="entry name" value="Cyclophilin-like"/>
    <property type="match status" value="1"/>
</dbReference>
<dbReference type="PANTHER" id="PTHR43289">
    <property type="entry name" value="MITOGEN-ACTIVATED PROTEIN KINASE KINASE KINASE 20-RELATED"/>
    <property type="match status" value="1"/>
</dbReference>
<dbReference type="Gene3D" id="2.40.100.10">
    <property type="entry name" value="Cyclophilin-like"/>
    <property type="match status" value="1"/>
</dbReference>
<dbReference type="GO" id="GO:0004674">
    <property type="term" value="F:protein serine/threonine kinase activity"/>
    <property type="evidence" value="ECO:0007669"/>
    <property type="project" value="UniProtKB-KW"/>
</dbReference>
<evidence type="ECO:0000256" key="7">
    <source>
        <dbReference type="PROSITE-ProRule" id="PRU10141"/>
    </source>
</evidence>
<keyword evidence="8" id="KW-0812">Transmembrane</keyword>
<keyword evidence="4 7" id="KW-0547">Nucleotide-binding</keyword>
<feature type="domain" description="Protein kinase" evidence="9">
    <location>
        <begin position="12"/>
        <end position="276"/>
    </location>
</feature>
<keyword evidence="2" id="KW-0723">Serine/threonine-protein kinase</keyword>
<dbReference type="InterPro" id="IPR000719">
    <property type="entry name" value="Prot_kinase_dom"/>
</dbReference>
<keyword evidence="6 7" id="KW-0067">ATP-binding</keyword>
<sequence length="575" mass="59471">MRLAQGDVFAGYAIDALLGAGGMGVVYRARHPRMDRFVALKVLGESAIADPGMRARFEREAALLAGLEHPNIVGVYDHSGAGEEQLWISMRYVDGIDISRLIAEAGALAADRAVGLIGQAAAGLDYAHSRGILHRDVKPANLLVDRDHTGAERVSVTDFGIAVLQDATATGTGITASFGYAAPERFSGGLVDSRADVYSLGCTLYQMLTGQLPYPYADPGGVIGAHLTAPPPRPTAVRPDLPPDLDRVLAIAMAKNPEHRYPTCAALAEDARRALLAGAPTDRGVMNPVMGQPYSAEMRPVSRSRGRWLAAGLSAGAVVLAVLVAGSVYVVNRASDALGSGSVSVEVSRGAETSGAGQTALPATVNCAYRSAAEPAAKPVKKPSGTGISTTGSTSVTLDTSQGPIGVVLRTSESPCTVNSFVSLIDQHFYDGVACHRLTTSGSLKVLQCGDPSGTGSGGPGYAFDNEFPTTRYAAGSAAAETPMLYERGVLAMANANYGLGSTGLDGRGTNGSQFFLVYGDSQLPPQYTIFGTVDAVGLATLDRVAAAGIAPGGSYSLEDGTPNLPVTLESIRRN</sequence>
<feature type="binding site" evidence="7">
    <location>
        <position position="41"/>
    </location>
    <ligand>
        <name>ATP</name>
        <dbReference type="ChEBI" id="CHEBI:30616"/>
    </ligand>
</feature>
<keyword evidence="5 11" id="KW-0418">Kinase</keyword>
<dbReference type="Gene3D" id="1.10.510.10">
    <property type="entry name" value="Transferase(Phosphotransferase) domain 1"/>
    <property type="match status" value="1"/>
</dbReference>
<proteinExistence type="predicted"/>
<dbReference type="Pfam" id="PF00160">
    <property type="entry name" value="Pro_isomerase"/>
    <property type="match status" value="1"/>
</dbReference>
<keyword evidence="8" id="KW-1133">Transmembrane helix</keyword>
<dbReference type="Pfam" id="PF00069">
    <property type="entry name" value="Pkinase"/>
    <property type="match status" value="1"/>
</dbReference>
<evidence type="ECO:0000259" key="10">
    <source>
        <dbReference type="PROSITE" id="PS50072"/>
    </source>
</evidence>
<name>A0A7D6Z2F2_9NOCA</name>
<dbReference type="Proteomes" id="UP000515512">
    <property type="component" value="Chromosome"/>
</dbReference>
<dbReference type="CDD" id="cd14014">
    <property type="entry name" value="STKc_PknB_like"/>
    <property type="match status" value="1"/>
</dbReference>
<keyword evidence="8" id="KW-0472">Membrane</keyword>
<evidence type="ECO:0000256" key="3">
    <source>
        <dbReference type="ARBA" id="ARBA00022679"/>
    </source>
</evidence>
<keyword evidence="3" id="KW-0808">Transferase</keyword>
<dbReference type="PROSITE" id="PS00107">
    <property type="entry name" value="PROTEIN_KINASE_ATP"/>
    <property type="match status" value="1"/>
</dbReference>
<evidence type="ECO:0000313" key="12">
    <source>
        <dbReference type="Proteomes" id="UP000515512"/>
    </source>
</evidence>
<evidence type="ECO:0000256" key="2">
    <source>
        <dbReference type="ARBA" id="ARBA00022527"/>
    </source>
</evidence>